<accession>A0ACC1CYS3</accession>
<gene>
    <name evidence="1" type="ORF">K1T71_007954</name>
</gene>
<sequence>MSKKTVRDEAEISHGYFQGHHCDLPADKISAYYIKCGRCRKFILDWTTVHTGDIRACILYRSYAGLCAEKYRQYKFFPCVIHPYSKLRIILDTIFIIIILTTNTFVAVQYSMNVNSVKEHYNHLMTILDMMYLITAISNFFTGYIAGISYKYTVLNLKKVAWKYLTRWFLVDLFSSWEFLLCLSSCTAIGPHLLIDSTKILRFPLLVIYLGNVMTVLRVGIFKRTLIDITVLILSYLSWNVFFQYLVEYIQDGKFRPENKRECSWITIGGLWNATTVKRFTYAWDRAVGMLRKNSNMNLIAQKGCFANFFVVAWIIGKLVICHCTLKFIISLFGHESARARYYIMTKQVENYMNQRKFPLRIKQKILKFYAIRFQSNFFMEHRMLNLMTGQLREDIIMHTGRQLVRELEFLKQLPRPLLLQIGLKLSIVIFIAGDIIFKINTVGDCLYFIDKGTVAIYSESGREICHLEDGDFFGEIALVMKHKLRTASVVAVTNCELFRLDREDFDSSIACYPTVYEDIKKVATSRFERTCVLDEHHKAEMQMANFKKDLP</sequence>
<evidence type="ECO:0000313" key="1">
    <source>
        <dbReference type="EMBL" id="KAJ0176775.1"/>
    </source>
</evidence>
<name>A0ACC1CYS3_9NEOP</name>
<proteinExistence type="predicted"/>
<dbReference type="EMBL" id="CM034399">
    <property type="protein sequence ID" value="KAJ0176775.1"/>
    <property type="molecule type" value="Genomic_DNA"/>
</dbReference>
<dbReference type="Proteomes" id="UP000824533">
    <property type="component" value="Linkage Group LG13"/>
</dbReference>
<comment type="caution">
    <text evidence="1">The sequence shown here is derived from an EMBL/GenBank/DDBJ whole genome shotgun (WGS) entry which is preliminary data.</text>
</comment>
<protein>
    <submittedName>
        <fullName evidence="1">Uncharacterized protein</fullName>
    </submittedName>
</protein>
<reference evidence="1 2" key="1">
    <citation type="journal article" date="2021" name="Front. Genet.">
        <title>Chromosome-Level Genome Assembly Reveals Significant Gene Expansion in the Toll and IMD Signaling Pathways of Dendrolimus kikuchii.</title>
        <authorList>
            <person name="Zhou J."/>
            <person name="Wu P."/>
            <person name="Xiong Z."/>
            <person name="Liu N."/>
            <person name="Zhao N."/>
            <person name="Ji M."/>
            <person name="Qiu Y."/>
            <person name="Yang B."/>
        </authorList>
    </citation>
    <scope>NUCLEOTIDE SEQUENCE [LARGE SCALE GENOMIC DNA]</scope>
    <source>
        <strain evidence="1">Ann1</strain>
    </source>
</reference>
<evidence type="ECO:0000313" key="2">
    <source>
        <dbReference type="Proteomes" id="UP000824533"/>
    </source>
</evidence>
<organism evidence="1 2">
    <name type="scientific">Dendrolimus kikuchii</name>
    <dbReference type="NCBI Taxonomy" id="765133"/>
    <lineage>
        <taxon>Eukaryota</taxon>
        <taxon>Metazoa</taxon>
        <taxon>Ecdysozoa</taxon>
        <taxon>Arthropoda</taxon>
        <taxon>Hexapoda</taxon>
        <taxon>Insecta</taxon>
        <taxon>Pterygota</taxon>
        <taxon>Neoptera</taxon>
        <taxon>Endopterygota</taxon>
        <taxon>Lepidoptera</taxon>
        <taxon>Glossata</taxon>
        <taxon>Ditrysia</taxon>
        <taxon>Bombycoidea</taxon>
        <taxon>Lasiocampidae</taxon>
        <taxon>Dendrolimus</taxon>
    </lineage>
</organism>
<keyword evidence="2" id="KW-1185">Reference proteome</keyword>